<dbReference type="HOGENOM" id="CLU_2684533_0_0_5"/>
<proteinExistence type="predicted"/>
<evidence type="ECO:0000313" key="2">
    <source>
        <dbReference type="Proteomes" id="UP000006230"/>
    </source>
</evidence>
<dbReference type="STRING" id="314265.R2601_23056"/>
<evidence type="ECO:0000313" key="1">
    <source>
        <dbReference type="EMBL" id="EAU45116.1"/>
    </source>
</evidence>
<reference evidence="1 2" key="1">
    <citation type="journal article" date="2010" name="J. Bacteriol.">
        <title>Genome sequences of Pelagibaca bermudensis HTCC2601T and Maritimibacter alkaliphilus HTCC2654T, the type strains of two marine Roseobacter genera.</title>
        <authorList>
            <person name="Thrash J.C."/>
            <person name="Cho J.C."/>
            <person name="Ferriera S."/>
            <person name="Johnson J."/>
            <person name="Vergin K.L."/>
            <person name="Giovannoni S.J."/>
        </authorList>
    </citation>
    <scope>NUCLEOTIDE SEQUENCE [LARGE SCALE GENOMIC DNA]</scope>
    <source>
        <strain evidence="2">DSM 26914 / JCM 13377 / KCTC 12554 / HTCC2601</strain>
    </source>
</reference>
<dbReference type="Proteomes" id="UP000006230">
    <property type="component" value="Unassembled WGS sequence"/>
</dbReference>
<sequence length="74" mass="7777">MSAVKPETPVLDAARAAIAEGRPVVVHGPPCCGKSHNREAVREAIGAHGVLDGWDPYVDDLQRGFLHLSGPIAP</sequence>
<protein>
    <submittedName>
        <fullName evidence="1">Uncharacterized protein</fullName>
    </submittedName>
</protein>
<dbReference type="RefSeq" id="WP_007799728.1">
    <property type="nucleotide sequence ID" value="NZ_DS022276.1"/>
</dbReference>
<comment type="caution">
    <text evidence="1">The sequence shown here is derived from an EMBL/GenBank/DDBJ whole genome shotgun (WGS) entry which is preliminary data.</text>
</comment>
<dbReference type="EMBL" id="AATQ01000032">
    <property type="protein sequence ID" value="EAU45116.1"/>
    <property type="molecule type" value="Genomic_DNA"/>
</dbReference>
<name>Q0FLI2_SALBH</name>
<gene>
    <name evidence="1" type="ORF">R2601_23056</name>
</gene>
<organism evidence="1 2">
    <name type="scientific">Salipiger bermudensis (strain DSM 26914 / JCM 13377 / KCTC 12554 / HTCC2601)</name>
    <name type="common">Pelagibaca bermudensis</name>
    <dbReference type="NCBI Taxonomy" id="314265"/>
    <lineage>
        <taxon>Bacteria</taxon>
        <taxon>Pseudomonadati</taxon>
        <taxon>Pseudomonadota</taxon>
        <taxon>Alphaproteobacteria</taxon>
        <taxon>Rhodobacterales</taxon>
        <taxon>Roseobacteraceae</taxon>
        <taxon>Salipiger</taxon>
    </lineage>
</organism>
<dbReference type="AlphaFoldDB" id="Q0FLI2"/>
<keyword evidence="2" id="KW-1185">Reference proteome</keyword>
<accession>Q0FLI2</accession>